<accession>B6VBY6</accession>
<organism evidence="1">
    <name type="scientific">Caenorhabditis angaria</name>
    <dbReference type="NCBI Taxonomy" id="860376"/>
    <lineage>
        <taxon>Eukaryota</taxon>
        <taxon>Metazoa</taxon>
        <taxon>Ecdysozoa</taxon>
        <taxon>Nematoda</taxon>
        <taxon>Chromadorea</taxon>
        <taxon>Rhabditida</taxon>
        <taxon>Rhabditina</taxon>
        <taxon>Rhabditomorpha</taxon>
        <taxon>Rhabditoidea</taxon>
        <taxon>Rhabditidae</taxon>
        <taxon>Peloderinae</taxon>
        <taxon>Caenorhabditis</taxon>
    </lineage>
</organism>
<dbReference type="EMBL" id="FJ362379">
    <property type="protein sequence ID" value="ACI49229.1"/>
    <property type="molecule type" value="Genomic_DNA"/>
</dbReference>
<evidence type="ECO:0008006" key="2">
    <source>
        <dbReference type="Google" id="ProtNLM"/>
    </source>
</evidence>
<name>B6VBY6_9PELO</name>
<dbReference type="AlphaFoldDB" id="B6VBY6"/>
<dbReference type="GO" id="GO:0042775">
    <property type="term" value="P:mitochondrial ATP synthesis coupled electron transport"/>
    <property type="evidence" value="ECO:0007669"/>
    <property type="project" value="TreeGrafter"/>
</dbReference>
<evidence type="ECO:0000313" key="1">
    <source>
        <dbReference type="EMBL" id="ACI49229.1"/>
    </source>
</evidence>
<dbReference type="PANTHER" id="PTHR46690:SF1">
    <property type="entry name" value="CYTOCHROME C OXIDASE ASSEMBLY FACTOR 6 HOMOLOG"/>
    <property type="match status" value="1"/>
</dbReference>
<dbReference type="PANTHER" id="PTHR46690">
    <property type="entry name" value="CYTOCHROME C OXIDASE ASSEMBLY FACTOR 6 HOMOLOG"/>
    <property type="match status" value="1"/>
</dbReference>
<sequence length="295" mass="34538">MHCLRNSFQSVRFFSEKLLTPSAESMLQKGYSIPDKIEISKTLSEILRTSLYHDPIVRENCLKLLEAKKGNMMDKDIVEGTRVMHFYLNYEEFEKLKKAAILCGFKIEIYDENEKVEYLKNEEIQKLIDQIVEFTKNKNEGFLSIEELEAVDEFVTKREKEASKNNTVVIDALNYGEGRDPKNWKLLEKVFGNLVFATRKQKGGKEKAQIDLYNNLPVLFCDKLSSDDMIVLYLAWKLGPECRVITNDFYKDHRRNLCKNVPEIGKIWDKWIIDAIYRHDSINCEMLALLKRISN</sequence>
<dbReference type="GO" id="GO:0005739">
    <property type="term" value="C:mitochondrion"/>
    <property type="evidence" value="ECO:0007669"/>
    <property type="project" value="TreeGrafter"/>
</dbReference>
<protein>
    <recommendedName>
        <fullName evidence="2">PRORP domain-containing protein</fullName>
    </recommendedName>
</protein>
<dbReference type="Gene3D" id="3.40.50.11980">
    <property type="match status" value="1"/>
</dbReference>
<reference evidence="1" key="1">
    <citation type="journal article" date="2008" name="Genome Res.">
        <title>Multigenome DNA sequence conservation identifies Hox cis-regulatory elements.</title>
        <authorList>
            <person name="Kuntz S.G."/>
            <person name="Schwarz E.M."/>
            <person name="DeModena J.A."/>
            <person name="De Buysscher T."/>
            <person name="Trout D."/>
            <person name="Shizuya H."/>
            <person name="Sternberg P.W."/>
            <person name="Wold B.J."/>
        </authorList>
    </citation>
    <scope>NUCLEOTIDE SEQUENCE</scope>
    <source>
        <strain evidence="1">PS1010</strain>
    </source>
</reference>
<dbReference type="InterPro" id="IPR042289">
    <property type="entry name" value="COA6"/>
</dbReference>
<gene>
    <name evidence="1" type="ORF">Csp3_JD05.014</name>
</gene>
<dbReference type="GO" id="GO:0008535">
    <property type="term" value="P:respiratory chain complex IV assembly"/>
    <property type="evidence" value="ECO:0007669"/>
    <property type="project" value="InterPro"/>
</dbReference>
<proteinExistence type="predicted"/>